<feature type="signal peptide" evidence="1">
    <location>
        <begin position="1"/>
        <end position="22"/>
    </location>
</feature>
<dbReference type="EMBL" id="JANUGV010000005">
    <property type="protein sequence ID" value="MCS0609883.1"/>
    <property type="molecule type" value="Genomic_DNA"/>
</dbReference>
<feature type="chain" id="PRO_5046388709" evidence="1">
    <location>
        <begin position="23"/>
        <end position="598"/>
    </location>
</feature>
<dbReference type="Gene3D" id="3.40.710.10">
    <property type="entry name" value="DD-peptidase/beta-lactamase superfamily"/>
    <property type="match status" value="1"/>
</dbReference>
<evidence type="ECO:0000259" key="2">
    <source>
        <dbReference type="Pfam" id="PF00144"/>
    </source>
</evidence>
<protein>
    <submittedName>
        <fullName evidence="3">Beta-lactamase family protein</fullName>
    </submittedName>
</protein>
<dbReference type="PANTHER" id="PTHR46825:SF9">
    <property type="entry name" value="BETA-LACTAMASE-RELATED DOMAIN-CONTAINING PROTEIN"/>
    <property type="match status" value="1"/>
</dbReference>
<keyword evidence="4" id="KW-1185">Reference proteome</keyword>
<gene>
    <name evidence="3" type="ORF">NX773_17090</name>
</gene>
<dbReference type="InterPro" id="IPR050491">
    <property type="entry name" value="AmpC-like"/>
</dbReference>
<name>A0ABT2BMY7_9BURK</name>
<dbReference type="Pfam" id="PF00144">
    <property type="entry name" value="Beta-lactamase"/>
    <property type="match status" value="1"/>
</dbReference>
<keyword evidence="1" id="KW-0732">Signal</keyword>
<evidence type="ECO:0000313" key="4">
    <source>
        <dbReference type="Proteomes" id="UP001205861"/>
    </source>
</evidence>
<evidence type="ECO:0000256" key="1">
    <source>
        <dbReference type="SAM" id="SignalP"/>
    </source>
</evidence>
<dbReference type="InterPro" id="IPR012338">
    <property type="entry name" value="Beta-lactam/transpept-like"/>
</dbReference>
<organism evidence="3 4">
    <name type="scientific">Massilia solisilvae</name>
    <dbReference type="NCBI Taxonomy" id="1811225"/>
    <lineage>
        <taxon>Bacteria</taxon>
        <taxon>Pseudomonadati</taxon>
        <taxon>Pseudomonadota</taxon>
        <taxon>Betaproteobacteria</taxon>
        <taxon>Burkholderiales</taxon>
        <taxon>Oxalobacteraceae</taxon>
        <taxon>Telluria group</taxon>
        <taxon>Massilia</taxon>
    </lineage>
</organism>
<dbReference type="RefSeq" id="WP_258857509.1">
    <property type="nucleotide sequence ID" value="NZ_JANUGV010000005.1"/>
</dbReference>
<reference evidence="3 4" key="1">
    <citation type="submission" date="2022-08" db="EMBL/GenBank/DDBJ databases">
        <title>Reclassification of Massilia species as members of the genera Telluria, Duganella, Pseudoduganella, Mokoshia gen. nov. and Zemynaea gen. nov. using orthogonal and non-orthogonal genome-based approaches.</title>
        <authorList>
            <person name="Bowman J.P."/>
        </authorList>
    </citation>
    <scope>NUCLEOTIDE SEQUENCE [LARGE SCALE GENOMIC DNA]</scope>
    <source>
        <strain evidence="3 4">JCM 31607</strain>
    </source>
</reference>
<dbReference type="SUPFAM" id="SSF56601">
    <property type="entry name" value="beta-lactamase/transpeptidase-like"/>
    <property type="match status" value="1"/>
</dbReference>
<dbReference type="Proteomes" id="UP001205861">
    <property type="component" value="Unassembled WGS sequence"/>
</dbReference>
<accession>A0ABT2BMY7</accession>
<evidence type="ECO:0000313" key="3">
    <source>
        <dbReference type="EMBL" id="MCS0609883.1"/>
    </source>
</evidence>
<dbReference type="InterPro" id="IPR001466">
    <property type="entry name" value="Beta-lactam-related"/>
</dbReference>
<dbReference type="PANTHER" id="PTHR46825">
    <property type="entry name" value="D-ALANYL-D-ALANINE-CARBOXYPEPTIDASE/ENDOPEPTIDASE AMPH"/>
    <property type="match status" value="1"/>
</dbReference>
<comment type="caution">
    <text evidence="3">The sequence shown here is derived from an EMBL/GenBank/DDBJ whole genome shotgun (WGS) entry which is preliminary data.</text>
</comment>
<proteinExistence type="predicted"/>
<feature type="domain" description="Beta-lactamase-related" evidence="2">
    <location>
        <begin position="49"/>
        <end position="364"/>
    </location>
</feature>
<sequence>MKQVCNAILAAVLMTGPAAAWAAAPAASQQASALAPEQQVDALFAKWNKPDTPGCAVTVIRDGKVLLRKGYGMADIERAVPVSPATVFNVGSMSKQFTAFSIYLLAKDGKLSLDDDVHKYLPEVPDFGKTITLRHLLQHTSGLRDAMNLMVLAGWRLDDVMTMDDMLGIIRRQRALNFAPGQEYMYSNTGYTLLAAIVQRVSGKPLAVFAKERIFDPLGMTHTAFQKDYGTLVPRRALSYQAAPDGSFKYLAVGESTAGPGGLLTTVEDLALWDANFYDGRVGGKDLLAQMQVTGVLNNGKPIQYASGLMVENYRGARLVEHSGGIGGYASQMSRFPEQHFTVAVLANTPGVSPTVMARRIADIYLGAELAPKAAPADSAMPAEIALDPARLDAFLGYYALSPTFGVTFTKEDGHLVGQGTGQAKGQLFASGEREFFAKVVNARFSFEEPDKDGIVQGFVLHQNGRDIPGKRTAKPTAPPASLKAYAGEYYNDELHVLYTVFEQDGKLMVAHPRTTIKLDYVGKDAFVSDFFGTEIRYQCSPDAGCTGFTLNFPRARNLQFSKVAIVAPGARAAADTGIFLEPDSTAVAKAGKASPAS</sequence>